<feature type="domain" description="SpoVT-AbrB" evidence="9">
    <location>
        <begin position="122"/>
        <end position="171"/>
    </location>
</feature>
<dbReference type="InterPro" id="IPR007159">
    <property type="entry name" value="SpoVT-AbrB_dom"/>
</dbReference>
<keyword evidence="3" id="KW-0677">Repeat</keyword>
<evidence type="ECO:0000256" key="7">
    <source>
        <dbReference type="HAMAP-Rule" id="MF_01008"/>
    </source>
</evidence>
<reference evidence="10" key="1">
    <citation type="journal article" date="2021" name="PeerJ">
        <title>Extensive microbial diversity within the chicken gut microbiome revealed by metagenomics and culture.</title>
        <authorList>
            <person name="Gilroy R."/>
            <person name="Ravi A."/>
            <person name="Getino M."/>
            <person name="Pursley I."/>
            <person name="Horton D.L."/>
            <person name="Alikhan N.F."/>
            <person name="Baker D."/>
            <person name="Gharbi K."/>
            <person name="Hall N."/>
            <person name="Watson M."/>
            <person name="Adriaenssens E.M."/>
            <person name="Foster-Nyarko E."/>
            <person name="Jarju S."/>
            <person name="Secka A."/>
            <person name="Antonio M."/>
            <person name="Oren A."/>
            <person name="Chaudhuri R.R."/>
            <person name="La Ragione R."/>
            <person name="Hildebrand F."/>
            <person name="Pallen M.J."/>
        </authorList>
    </citation>
    <scope>NUCLEOTIDE SEQUENCE</scope>
    <source>
        <strain evidence="10">ChiHecec2B26-446</strain>
    </source>
</reference>
<dbReference type="GO" id="GO:0003700">
    <property type="term" value="F:DNA-binding transcription factor activity"/>
    <property type="evidence" value="ECO:0007669"/>
    <property type="project" value="UniProtKB-UniRule"/>
</dbReference>
<dbReference type="CDD" id="cd16321">
    <property type="entry name" value="MraZ_C"/>
    <property type="match status" value="1"/>
</dbReference>
<dbReference type="InterPro" id="IPR037914">
    <property type="entry name" value="SpoVT-AbrB_sf"/>
</dbReference>
<dbReference type="InterPro" id="IPR003444">
    <property type="entry name" value="MraZ"/>
</dbReference>
<dbReference type="InterPro" id="IPR038619">
    <property type="entry name" value="MraZ_sf"/>
</dbReference>
<dbReference type="PROSITE" id="PS51740">
    <property type="entry name" value="SPOVT_ABRB"/>
    <property type="match status" value="2"/>
</dbReference>
<accession>A0A9D1PXJ2</accession>
<dbReference type="Pfam" id="PF02381">
    <property type="entry name" value="MraZ"/>
    <property type="match status" value="2"/>
</dbReference>
<comment type="subunit">
    <text evidence="7">Forms oligomers.</text>
</comment>
<evidence type="ECO:0000256" key="4">
    <source>
        <dbReference type="ARBA" id="ARBA00023015"/>
    </source>
</evidence>
<dbReference type="InterPro" id="IPR035644">
    <property type="entry name" value="MraZ_C"/>
</dbReference>
<proteinExistence type="inferred from homology"/>
<evidence type="ECO:0000256" key="6">
    <source>
        <dbReference type="ARBA" id="ARBA00023163"/>
    </source>
</evidence>
<dbReference type="PANTHER" id="PTHR34701:SF1">
    <property type="entry name" value="TRANSCRIPTIONAL REGULATOR MRAZ"/>
    <property type="match status" value="1"/>
</dbReference>
<evidence type="ECO:0000256" key="1">
    <source>
        <dbReference type="ARBA" id="ARBA00013860"/>
    </source>
</evidence>
<feature type="region of interest" description="Disordered" evidence="8">
    <location>
        <begin position="1"/>
        <end position="32"/>
    </location>
</feature>
<keyword evidence="5 7" id="KW-0238">DNA-binding</keyword>
<dbReference type="SUPFAM" id="SSF89447">
    <property type="entry name" value="AbrB/MazE/MraZ-like"/>
    <property type="match status" value="1"/>
</dbReference>
<dbReference type="AlphaFoldDB" id="A0A9D1PXJ2"/>
<dbReference type="InterPro" id="IPR020603">
    <property type="entry name" value="MraZ_dom"/>
</dbReference>
<reference evidence="10" key="2">
    <citation type="submission" date="2021-04" db="EMBL/GenBank/DDBJ databases">
        <authorList>
            <person name="Gilroy R."/>
        </authorList>
    </citation>
    <scope>NUCLEOTIDE SEQUENCE</scope>
    <source>
        <strain evidence="10">ChiHecec2B26-446</strain>
    </source>
</reference>
<dbReference type="GO" id="GO:0000976">
    <property type="term" value="F:transcription cis-regulatory region binding"/>
    <property type="evidence" value="ECO:0007669"/>
    <property type="project" value="TreeGrafter"/>
</dbReference>
<evidence type="ECO:0000256" key="5">
    <source>
        <dbReference type="ARBA" id="ARBA00023125"/>
    </source>
</evidence>
<dbReference type="HAMAP" id="MF_01008">
    <property type="entry name" value="MraZ"/>
    <property type="match status" value="1"/>
</dbReference>
<evidence type="ECO:0000313" key="10">
    <source>
        <dbReference type="EMBL" id="HIW01420.1"/>
    </source>
</evidence>
<keyword evidence="6 7" id="KW-0804">Transcription</keyword>
<gene>
    <name evidence="7" type="primary">mraZ</name>
    <name evidence="10" type="ORF">H9894_09595</name>
</gene>
<feature type="domain" description="SpoVT-AbrB" evidence="9">
    <location>
        <begin position="48"/>
        <end position="93"/>
    </location>
</feature>
<dbReference type="CDD" id="cd16320">
    <property type="entry name" value="MraZ_N"/>
    <property type="match status" value="1"/>
</dbReference>
<evidence type="ECO:0000259" key="9">
    <source>
        <dbReference type="PROSITE" id="PS51740"/>
    </source>
</evidence>
<comment type="subcellular location">
    <subcellularLocation>
        <location evidence="7">Cytoplasm</location>
        <location evidence="7">Nucleoid</location>
    </subcellularLocation>
</comment>
<dbReference type="GO" id="GO:2000143">
    <property type="term" value="P:negative regulation of DNA-templated transcription initiation"/>
    <property type="evidence" value="ECO:0007669"/>
    <property type="project" value="TreeGrafter"/>
</dbReference>
<comment type="similarity">
    <text evidence="7">Belongs to the MraZ family.</text>
</comment>
<dbReference type="GO" id="GO:0009295">
    <property type="term" value="C:nucleoid"/>
    <property type="evidence" value="ECO:0007669"/>
    <property type="project" value="UniProtKB-SubCell"/>
</dbReference>
<evidence type="ECO:0000256" key="3">
    <source>
        <dbReference type="ARBA" id="ARBA00022737"/>
    </source>
</evidence>
<dbReference type="PANTHER" id="PTHR34701">
    <property type="entry name" value="TRANSCRIPTIONAL REGULATOR MRAZ"/>
    <property type="match status" value="1"/>
</dbReference>
<keyword evidence="2 7" id="KW-0963">Cytoplasm</keyword>
<dbReference type="Proteomes" id="UP000886752">
    <property type="component" value="Unassembled WGS sequence"/>
</dbReference>
<evidence type="ECO:0000313" key="11">
    <source>
        <dbReference type="Proteomes" id="UP000886752"/>
    </source>
</evidence>
<name>A0A9D1PXJ2_9BACT</name>
<evidence type="ECO:0000256" key="8">
    <source>
        <dbReference type="SAM" id="MobiDB-lite"/>
    </source>
</evidence>
<dbReference type="EMBL" id="DXHV01000080">
    <property type="protein sequence ID" value="HIW01420.1"/>
    <property type="molecule type" value="Genomic_DNA"/>
</dbReference>
<protein>
    <recommendedName>
        <fullName evidence="1 7">Transcriptional regulator MraZ</fullName>
    </recommendedName>
</protein>
<dbReference type="GO" id="GO:0005737">
    <property type="term" value="C:cytoplasm"/>
    <property type="evidence" value="ECO:0007669"/>
    <property type="project" value="UniProtKB-UniRule"/>
</dbReference>
<dbReference type="Gene3D" id="3.40.1550.20">
    <property type="entry name" value="Transcriptional regulator MraZ domain"/>
    <property type="match status" value="1"/>
</dbReference>
<sequence>MAGKRGKNGRDSASLQAGGKKWQIVTKDGSSCPSRRKQVAVRKLFTKSSQRSLDDKGRLMLPAAFREALTAESGGTFWLTCLYGRLVAYLPDEWDALVEELYRIPAPSPALVRFCAKVVGLAEELSCNRQGRVRIPQPLLKEAGIAVTAGAGAQVMVIGMYSRFEIWDLERFNAIDTGDVSAELAAKGLSIGL</sequence>
<organism evidence="10 11">
    <name type="scientific">Candidatus Desulfovibrio intestinipullorum</name>
    <dbReference type="NCBI Taxonomy" id="2838536"/>
    <lineage>
        <taxon>Bacteria</taxon>
        <taxon>Pseudomonadati</taxon>
        <taxon>Thermodesulfobacteriota</taxon>
        <taxon>Desulfovibrionia</taxon>
        <taxon>Desulfovibrionales</taxon>
        <taxon>Desulfovibrionaceae</taxon>
        <taxon>Desulfovibrio</taxon>
    </lineage>
</organism>
<dbReference type="InterPro" id="IPR035642">
    <property type="entry name" value="MraZ_N"/>
</dbReference>
<comment type="caution">
    <text evidence="10">The sequence shown here is derived from an EMBL/GenBank/DDBJ whole genome shotgun (WGS) entry which is preliminary data.</text>
</comment>
<keyword evidence="4 7" id="KW-0805">Transcription regulation</keyword>
<evidence type="ECO:0000256" key="2">
    <source>
        <dbReference type="ARBA" id="ARBA00022490"/>
    </source>
</evidence>